<keyword evidence="2" id="KW-1185">Reference proteome</keyword>
<name>A0ACC2TZE5_9FUNG</name>
<dbReference type="Proteomes" id="UP001165960">
    <property type="component" value="Unassembled WGS sequence"/>
</dbReference>
<comment type="caution">
    <text evidence="1">The sequence shown here is derived from an EMBL/GenBank/DDBJ whole genome shotgun (WGS) entry which is preliminary data.</text>
</comment>
<evidence type="ECO:0000313" key="1">
    <source>
        <dbReference type="EMBL" id="KAJ9079887.1"/>
    </source>
</evidence>
<reference evidence="1" key="1">
    <citation type="submission" date="2022-04" db="EMBL/GenBank/DDBJ databases">
        <title>Genome of the entomopathogenic fungus Entomophthora muscae.</title>
        <authorList>
            <person name="Elya C."/>
            <person name="Lovett B.R."/>
            <person name="Lee E."/>
            <person name="Macias A.M."/>
            <person name="Hajek A.E."/>
            <person name="De Bivort B.L."/>
            <person name="Kasson M.T."/>
            <person name="De Fine Licht H.H."/>
            <person name="Stajich J.E."/>
        </authorList>
    </citation>
    <scope>NUCLEOTIDE SEQUENCE</scope>
    <source>
        <strain evidence="1">Berkeley</strain>
    </source>
</reference>
<dbReference type="EMBL" id="QTSX02001636">
    <property type="protein sequence ID" value="KAJ9079887.1"/>
    <property type="molecule type" value="Genomic_DNA"/>
</dbReference>
<organism evidence="1 2">
    <name type="scientific">Entomophthora muscae</name>
    <dbReference type="NCBI Taxonomy" id="34485"/>
    <lineage>
        <taxon>Eukaryota</taxon>
        <taxon>Fungi</taxon>
        <taxon>Fungi incertae sedis</taxon>
        <taxon>Zoopagomycota</taxon>
        <taxon>Entomophthoromycotina</taxon>
        <taxon>Entomophthoromycetes</taxon>
        <taxon>Entomophthorales</taxon>
        <taxon>Entomophthoraceae</taxon>
        <taxon>Entomophthora</taxon>
    </lineage>
</organism>
<gene>
    <name evidence="1" type="ORF">DSO57_1030818</name>
</gene>
<proteinExistence type="predicted"/>
<protein>
    <submittedName>
        <fullName evidence="1">Uncharacterized protein</fullName>
    </submittedName>
</protein>
<sequence length="72" mass="8459">MTEQNPPTFAHVLNQATSQDTWKMYFYTHDIDNVMNATIHHIFISPSMGYFEDESLSFTFALRNVQNQETKK</sequence>
<evidence type="ECO:0000313" key="2">
    <source>
        <dbReference type="Proteomes" id="UP001165960"/>
    </source>
</evidence>
<accession>A0ACC2TZE5</accession>